<sequence length="308" mass="33356">MAAESGKRVTGVADEAWWSREVSLRLPSPLTEVVDDRLSRAGVRLLLKRDDLIHPELPGNKWRKLTYNLRTAREQGLRTLVTFGGAYSNHVRAVAAAGAYFGFDTVGVIRGEQHLPLNPSLTYAVDRGMRLTYLDRGRYRDKAAPELLARLRAEFGEHYLIPEGGSNALAVRGCAEVPGEITEPYDVVCVPVGTGGTLAGIAAGLAQGRSAIGFSVLRGGQFLVAEVERLQRAACGSTTGNWRIEYDFHFGGYAKSKPELEAFIDDFAARHGVRLDRIYPAKMMYGLFALVAAGGFVAGTTIVAVVTG</sequence>
<organism evidence="7 8">
    <name type="scientific">Micromonospora pisi</name>
    <dbReference type="NCBI Taxonomy" id="589240"/>
    <lineage>
        <taxon>Bacteria</taxon>
        <taxon>Bacillati</taxon>
        <taxon>Actinomycetota</taxon>
        <taxon>Actinomycetes</taxon>
        <taxon>Micromonosporales</taxon>
        <taxon>Micromonosporaceae</taxon>
        <taxon>Micromonospora</taxon>
    </lineage>
</organism>
<comment type="similarity">
    <text evidence="2">Belongs to the ACC deaminase/D-cysteine desulfhydrase family.</text>
</comment>
<keyword evidence="8" id="KW-1185">Reference proteome</keyword>
<dbReference type="Pfam" id="PF00291">
    <property type="entry name" value="PALP"/>
    <property type="match status" value="1"/>
</dbReference>
<dbReference type="PANTHER" id="PTHR43780">
    <property type="entry name" value="1-AMINOCYCLOPROPANE-1-CARBOXYLATE DEAMINASE-RELATED"/>
    <property type="match status" value="1"/>
</dbReference>
<name>A0A495JAJ3_9ACTN</name>
<dbReference type="SUPFAM" id="SSF53686">
    <property type="entry name" value="Tryptophan synthase beta subunit-like PLP-dependent enzymes"/>
    <property type="match status" value="1"/>
</dbReference>
<dbReference type="InterPro" id="IPR036052">
    <property type="entry name" value="TrpB-like_PALP_sf"/>
</dbReference>
<evidence type="ECO:0000256" key="3">
    <source>
        <dbReference type="ARBA" id="ARBA00022898"/>
    </source>
</evidence>
<feature type="domain" description="Tryptophan synthase beta chain-like PALP" evidence="6">
    <location>
        <begin position="37"/>
        <end position="308"/>
    </location>
</feature>
<feature type="active site" description="Nucleophile" evidence="4">
    <location>
        <position position="88"/>
    </location>
</feature>
<dbReference type="InterPro" id="IPR027278">
    <property type="entry name" value="ACCD_DCysDesulf"/>
</dbReference>
<evidence type="ECO:0000256" key="5">
    <source>
        <dbReference type="PIRSR" id="PIRSR006278-2"/>
    </source>
</evidence>
<comment type="caution">
    <text evidence="7">The sequence shown here is derived from an EMBL/GenBank/DDBJ whole genome shotgun (WGS) entry which is preliminary data.</text>
</comment>
<comment type="cofactor">
    <cofactor evidence="1">
        <name>pyridoxal 5'-phosphate</name>
        <dbReference type="ChEBI" id="CHEBI:597326"/>
    </cofactor>
</comment>
<dbReference type="EMBL" id="RBKT01000001">
    <property type="protein sequence ID" value="RKR86046.1"/>
    <property type="molecule type" value="Genomic_DNA"/>
</dbReference>
<dbReference type="AlphaFoldDB" id="A0A495JAJ3"/>
<evidence type="ECO:0000256" key="2">
    <source>
        <dbReference type="ARBA" id="ARBA00008639"/>
    </source>
</evidence>
<keyword evidence="3 5" id="KW-0663">Pyridoxal phosphate</keyword>
<dbReference type="InterPro" id="IPR001926">
    <property type="entry name" value="TrpB-like_PALP"/>
</dbReference>
<accession>A0A495JAJ3</accession>
<evidence type="ECO:0000256" key="4">
    <source>
        <dbReference type="PIRSR" id="PIRSR006278-1"/>
    </source>
</evidence>
<protein>
    <submittedName>
        <fullName evidence="7">1-aminocyclopropane-1-carboxylate deaminase</fullName>
    </submittedName>
</protein>
<proteinExistence type="inferred from homology"/>
<evidence type="ECO:0000259" key="6">
    <source>
        <dbReference type="Pfam" id="PF00291"/>
    </source>
</evidence>
<gene>
    <name evidence="7" type="ORF">BDK92_0267</name>
</gene>
<dbReference type="GO" id="GO:1901605">
    <property type="term" value="P:alpha-amino acid metabolic process"/>
    <property type="evidence" value="ECO:0007669"/>
    <property type="project" value="UniProtKB-ARBA"/>
</dbReference>
<evidence type="ECO:0000313" key="7">
    <source>
        <dbReference type="EMBL" id="RKR86046.1"/>
    </source>
</evidence>
<dbReference type="PANTHER" id="PTHR43780:SF2">
    <property type="entry name" value="1-AMINOCYCLOPROPANE-1-CARBOXYLATE DEAMINASE-RELATED"/>
    <property type="match status" value="1"/>
</dbReference>
<feature type="modified residue" description="N6-(pyridoxal phosphate)lysine" evidence="5">
    <location>
        <position position="61"/>
    </location>
</feature>
<dbReference type="PIRSF" id="PIRSF006278">
    <property type="entry name" value="ACCD_DCysDesulf"/>
    <property type="match status" value="1"/>
</dbReference>
<dbReference type="GO" id="GO:0019148">
    <property type="term" value="F:D-cysteine desulfhydrase activity"/>
    <property type="evidence" value="ECO:0007669"/>
    <property type="project" value="TreeGrafter"/>
</dbReference>
<reference evidence="7 8" key="1">
    <citation type="submission" date="2018-10" db="EMBL/GenBank/DDBJ databases">
        <title>Sequencing the genomes of 1000 actinobacteria strains.</title>
        <authorList>
            <person name="Klenk H.-P."/>
        </authorList>
    </citation>
    <scope>NUCLEOTIDE SEQUENCE [LARGE SCALE GENOMIC DNA]</scope>
    <source>
        <strain evidence="7 8">DSM 45175</strain>
    </source>
</reference>
<evidence type="ECO:0000313" key="8">
    <source>
        <dbReference type="Proteomes" id="UP000277671"/>
    </source>
</evidence>
<evidence type="ECO:0000256" key="1">
    <source>
        <dbReference type="ARBA" id="ARBA00001933"/>
    </source>
</evidence>
<dbReference type="Proteomes" id="UP000277671">
    <property type="component" value="Unassembled WGS sequence"/>
</dbReference>
<dbReference type="Gene3D" id="3.40.50.1100">
    <property type="match status" value="2"/>
</dbReference>